<dbReference type="Proteomes" id="UP000042958">
    <property type="component" value="Unassembled WGS sequence"/>
</dbReference>
<reference evidence="3" key="1">
    <citation type="journal article" date="2015" name="Genome Announc.">
        <title>Draft genome sequence of the fungus Penicillium brasilianum MG11.</title>
        <authorList>
            <person name="Horn F."/>
            <person name="Linde J."/>
            <person name="Mattern D.J."/>
            <person name="Walther G."/>
            <person name="Guthke R."/>
            <person name="Brakhage A.A."/>
            <person name="Valiante V."/>
        </authorList>
    </citation>
    <scope>NUCLEOTIDE SEQUENCE [LARGE SCALE GENOMIC DNA]</scope>
    <source>
        <strain evidence="3">MG11</strain>
    </source>
</reference>
<dbReference type="PANTHER" id="PTHR47098">
    <property type="entry name" value="PROTEIN MAK32"/>
    <property type="match status" value="1"/>
</dbReference>
<dbReference type="InterPro" id="IPR011611">
    <property type="entry name" value="PfkB_dom"/>
</dbReference>
<dbReference type="PANTHER" id="PTHR47098:SF1">
    <property type="entry name" value="PFKB FAMILY CARBOHYDRATE KINASE SUPERFAMILY (AFU_ORTHOLOGUE AFUA_4G09500)"/>
    <property type="match status" value="1"/>
</dbReference>
<accession>A0A0F7VBW0</accession>
<dbReference type="AlphaFoldDB" id="A0A0F7VBW0"/>
<dbReference type="SUPFAM" id="SSF53613">
    <property type="entry name" value="Ribokinase-like"/>
    <property type="match status" value="1"/>
</dbReference>
<organism evidence="2 3">
    <name type="scientific">Penicillium brasilianum</name>
    <dbReference type="NCBI Taxonomy" id="104259"/>
    <lineage>
        <taxon>Eukaryota</taxon>
        <taxon>Fungi</taxon>
        <taxon>Dikarya</taxon>
        <taxon>Ascomycota</taxon>
        <taxon>Pezizomycotina</taxon>
        <taxon>Eurotiomycetes</taxon>
        <taxon>Eurotiomycetidae</taxon>
        <taxon>Eurotiales</taxon>
        <taxon>Aspergillaceae</taxon>
        <taxon>Penicillium</taxon>
    </lineage>
</organism>
<proteinExistence type="predicted"/>
<dbReference type="OrthoDB" id="497927at2759"/>
<dbReference type="EMBL" id="CDHK01000003">
    <property type="protein sequence ID" value="CEO59473.1"/>
    <property type="molecule type" value="Genomic_DNA"/>
</dbReference>
<sequence length="352" mass="38126">MQAANISFISLGLVVLDEIRFPNRTPLTDILGGSGTYATLGARLFLPPPSSPTVGWVINVGSDFPDPVKEQLESWKTTLCIRERVDVPSTRGLLEYKDTTFGPKDFRYTTPVLAVQEDSLKHTNLLASCAFHYLASPEDLKVRVSKLLLLQAEAGIHERPLIIWEPAPLSCRPENLEACLEAAALVDVLSPNHLELAKLFSEPQSDVIDKTKVEELAFKCLDRGIGPDGSGTVIVRAGENGCFISDRKGLSTRLDPFYTTKPGEMPNAKIVDPTGAGNAFLGSYAVGYLKTGSVVEAACYGSVGASFALEQVGVPLLSVQVNEESWNGVKVLSRLEEYMARQNCGQGATRIL</sequence>
<gene>
    <name evidence="2" type="ORF">PMG11_04148</name>
</gene>
<evidence type="ECO:0000259" key="1">
    <source>
        <dbReference type="Pfam" id="PF00294"/>
    </source>
</evidence>
<name>A0A0F7VBW0_PENBI</name>
<dbReference type="STRING" id="104259.A0A0F7VBW0"/>
<protein>
    <recommendedName>
        <fullName evidence="1">Carbohydrate kinase PfkB domain-containing protein</fullName>
    </recommendedName>
</protein>
<keyword evidence="3" id="KW-1185">Reference proteome</keyword>
<dbReference type="Gene3D" id="3.40.1190.20">
    <property type="match status" value="1"/>
</dbReference>
<evidence type="ECO:0000313" key="2">
    <source>
        <dbReference type="EMBL" id="CEO59473.1"/>
    </source>
</evidence>
<dbReference type="Pfam" id="PF00294">
    <property type="entry name" value="PfkB"/>
    <property type="match status" value="1"/>
</dbReference>
<evidence type="ECO:0000313" key="3">
    <source>
        <dbReference type="Proteomes" id="UP000042958"/>
    </source>
</evidence>
<feature type="domain" description="Carbohydrate kinase PfkB" evidence="1">
    <location>
        <begin position="98"/>
        <end position="314"/>
    </location>
</feature>
<dbReference type="InterPro" id="IPR029056">
    <property type="entry name" value="Ribokinase-like"/>
</dbReference>